<evidence type="ECO:0008006" key="2">
    <source>
        <dbReference type="Google" id="ProtNLM"/>
    </source>
</evidence>
<dbReference type="AlphaFoldDB" id="X0UP70"/>
<dbReference type="PANTHER" id="PTHR35446">
    <property type="entry name" value="SI:CH211-175M2.5"/>
    <property type="match status" value="1"/>
</dbReference>
<dbReference type="SUPFAM" id="SSF69118">
    <property type="entry name" value="AhpD-like"/>
    <property type="match status" value="1"/>
</dbReference>
<reference evidence="1" key="1">
    <citation type="journal article" date="2014" name="Front. Microbiol.">
        <title>High frequency of phylogenetically diverse reductive dehalogenase-homologous genes in deep subseafloor sedimentary metagenomes.</title>
        <authorList>
            <person name="Kawai M."/>
            <person name="Futagami T."/>
            <person name="Toyoda A."/>
            <person name="Takaki Y."/>
            <person name="Nishi S."/>
            <person name="Hori S."/>
            <person name="Arai W."/>
            <person name="Tsubouchi T."/>
            <person name="Morono Y."/>
            <person name="Uchiyama I."/>
            <person name="Ito T."/>
            <person name="Fujiyama A."/>
            <person name="Inagaki F."/>
            <person name="Takami H."/>
        </authorList>
    </citation>
    <scope>NUCLEOTIDE SEQUENCE</scope>
    <source>
        <strain evidence="1">Expedition CK06-06</strain>
    </source>
</reference>
<name>X0UP70_9ZZZZ</name>
<dbReference type="InterPro" id="IPR029032">
    <property type="entry name" value="AhpD-like"/>
</dbReference>
<accession>X0UP70</accession>
<comment type="caution">
    <text evidence="1">The sequence shown here is derived from an EMBL/GenBank/DDBJ whole genome shotgun (WGS) entry which is preliminary data.</text>
</comment>
<proteinExistence type="predicted"/>
<organism evidence="1">
    <name type="scientific">marine sediment metagenome</name>
    <dbReference type="NCBI Taxonomy" id="412755"/>
    <lineage>
        <taxon>unclassified sequences</taxon>
        <taxon>metagenomes</taxon>
        <taxon>ecological metagenomes</taxon>
    </lineage>
</organism>
<gene>
    <name evidence="1" type="ORF">S01H1_37908</name>
</gene>
<evidence type="ECO:0000313" key="1">
    <source>
        <dbReference type="EMBL" id="GAG01067.1"/>
    </source>
</evidence>
<dbReference type="Gene3D" id="1.20.1290.10">
    <property type="entry name" value="AhpD-like"/>
    <property type="match status" value="1"/>
</dbReference>
<dbReference type="EMBL" id="BARS01023825">
    <property type="protein sequence ID" value="GAG01067.1"/>
    <property type="molecule type" value="Genomic_DNA"/>
</dbReference>
<dbReference type="PANTHER" id="PTHR35446:SF2">
    <property type="entry name" value="CARBOXYMUCONOLACTONE DECARBOXYLASE-LIKE DOMAIN-CONTAINING PROTEIN"/>
    <property type="match status" value="1"/>
</dbReference>
<protein>
    <recommendedName>
        <fullName evidence="2">Carboxymuconolactone decarboxylase-like domain-containing protein</fullName>
    </recommendedName>
</protein>
<sequence length="115" mass="13560">MANIPFLEKDQVEDIAKEVYEKFEKETGKAPEWVRVMAHSPKILKEFTELFKVIMSEGKIKSYLKWKIAYTISEMLKCPFCVDVTNKMLQKYGATEKMMEKTEDPKELKETEKEI</sequence>
<feature type="non-terminal residue" evidence="1">
    <location>
        <position position="115"/>
    </location>
</feature>